<protein>
    <recommendedName>
        <fullName evidence="12">Bifunctional protein FolD</fullName>
    </recommendedName>
    <domain>
        <recommendedName>
            <fullName evidence="12">Methylenetetrahydrofolate dehydrogenase</fullName>
            <ecNumber evidence="12">1.5.1.5</ecNumber>
        </recommendedName>
    </domain>
    <domain>
        <recommendedName>
            <fullName evidence="12">Methenyltetrahydrofolate cyclohydrolase</fullName>
            <ecNumber evidence="12">3.5.4.9</ecNumber>
        </recommendedName>
    </domain>
</protein>
<dbReference type="InterPro" id="IPR020630">
    <property type="entry name" value="THF_DH/CycHdrlase_cat_dom"/>
</dbReference>
<keyword evidence="11 12" id="KW-0511">Multifunctional enzyme</keyword>
<dbReference type="UniPathway" id="UPA00193"/>
<dbReference type="FunFam" id="3.40.50.720:FF:000006">
    <property type="entry name" value="Bifunctional protein FolD"/>
    <property type="match status" value="1"/>
</dbReference>
<evidence type="ECO:0000256" key="10">
    <source>
        <dbReference type="ARBA" id="ARBA00023167"/>
    </source>
</evidence>
<keyword evidence="3 12" id="KW-0554">One-carbon metabolism</keyword>
<dbReference type="GO" id="GO:0000105">
    <property type="term" value="P:L-histidine biosynthetic process"/>
    <property type="evidence" value="ECO:0007669"/>
    <property type="project" value="UniProtKB-KW"/>
</dbReference>
<evidence type="ECO:0000313" key="16">
    <source>
        <dbReference type="Proteomes" id="UP000002257"/>
    </source>
</evidence>
<dbReference type="RefSeq" id="WP_012590896.1">
    <property type="nucleotide sequence ID" value="NC_011666.1"/>
</dbReference>
<evidence type="ECO:0000256" key="5">
    <source>
        <dbReference type="ARBA" id="ARBA00022755"/>
    </source>
</evidence>
<dbReference type="GO" id="GO:0006164">
    <property type="term" value="P:purine nucleotide biosynthetic process"/>
    <property type="evidence" value="ECO:0007669"/>
    <property type="project" value="UniProtKB-KW"/>
</dbReference>
<keyword evidence="8 12" id="KW-0560">Oxidoreductase</keyword>
<evidence type="ECO:0000259" key="14">
    <source>
        <dbReference type="Pfam" id="PF02882"/>
    </source>
</evidence>
<dbReference type="Gene3D" id="3.40.50.720">
    <property type="entry name" value="NAD(P)-binding Rossmann-like Domain"/>
    <property type="match status" value="1"/>
</dbReference>
<dbReference type="GO" id="GO:0005829">
    <property type="term" value="C:cytosol"/>
    <property type="evidence" value="ECO:0007669"/>
    <property type="project" value="TreeGrafter"/>
</dbReference>
<feature type="binding site" evidence="12">
    <location>
        <begin position="187"/>
        <end position="189"/>
    </location>
    <ligand>
        <name>NADP(+)</name>
        <dbReference type="ChEBI" id="CHEBI:58349"/>
    </ligand>
</feature>
<dbReference type="SUPFAM" id="SSF53223">
    <property type="entry name" value="Aminoacid dehydrogenase-like, N-terminal domain"/>
    <property type="match status" value="1"/>
</dbReference>
<evidence type="ECO:0000256" key="6">
    <source>
        <dbReference type="ARBA" id="ARBA00022801"/>
    </source>
</evidence>
<evidence type="ECO:0000256" key="7">
    <source>
        <dbReference type="ARBA" id="ARBA00022857"/>
    </source>
</evidence>
<comment type="function">
    <text evidence="12">Catalyzes the oxidation of 5,10-methylenetetrahydrofolate to 5,10-methenyltetrahydrofolate and then the hydrolysis of 5,10-methenyltetrahydrofolate to 10-formyltetrahydrofolate.</text>
</comment>
<feature type="domain" description="Tetrahydrofolate dehydrogenase/cyclohydrolase NAD(P)-binding" evidence="14">
    <location>
        <begin position="157"/>
        <end position="309"/>
    </location>
</feature>
<comment type="caution">
    <text evidence="12">Lacks conserved residue(s) required for the propagation of feature annotation.</text>
</comment>
<dbReference type="EC" id="1.5.1.5" evidence="12"/>
<evidence type="ECO:0000256" key="12">
    <source>
        <dbReference type="HAMAP-Rule" id="MF_01576"/>
    </source>
</evidence>
<feature type="binding site" evidence="12">
    <location>
        <position position="253"/>
    </location>
    <ligand>
        <name>NADP(+)</name>
        <dbReference type="ChEBI" id="CHEBI:58349"/>
    </ligand>
</feature>
<keyword evidence="10 12" id="KW-0486">Methionine biosynthesis</keyword>
<dbReference type="OrthoDB" id="9803580at2"/>
<evidence type="ECO:0000256" key="9">
    <source>
        <dbReference type="ARBA" id="ARBA00023102"/>
    </source>
</evidence>
<name>B8ENP0_METSB</name>
<comment type="pathway">
    <text evidence="1 12">One-carbon metabolism; tetrahydrofolate interconversion.</text>
</comment>
<dbReference type="InterPro" id="IPR020867">
    <property type="entry name" value="THF_DH/CycHdrlase_CS"/>
</dbReference>
<dbReference type="InterPro" id="IPR036291">
    <property type="entry name" value="NAD(P)-bd_dom_sf"/>
</dbReference>
<dbReference type="Pfam" id="PF02882">
    <property type="entry name" value="THF_DHG_CYH_C"/>
    <property type="match status" value="1"/>
</dbReference>
<dbReference type="NCBIfam" id="NF010785">
    <property type="entry name" value="PRK14188.1"/>
    <property type="match status" value="1"/>
</dbReference>
<dbReference type="GO" id="GO:0009086">
    <property type="term" value="P:methionine biosynthetic process"/>
    <property type="evidence" value="ECO:0007669"/>
    <property type="project" value="UniProtKB-KW"/>
</dbReference>
<dbReference type="GO" id="GO:0035999">
    <property type="term" value="P:tetrahydrofolate interconversion"/>
    <property type="evidence" value="ECO:0007669"/>
    <property type="project" value="UniProtKB-UniRule"/>
</dbReference>
<keyword evidence="6 12" id="KW-0378">Hydrolase</keyword>
<dbReference type="PROSITE" id="PS00766">
    <property type="entry name" value="THF_DHG_CYH_1"/>
    <property type="match status" value="1"/>
</dbReference>
<dbReference type="PRINTS" id="PR00085">
    <property type="entry name" value="THFDHDRGNASE"/>
</dbReference>
<evidence type="ECO:0000256" key="3">
    <source>
        <dbReference type="ARBA" id="ARBA00022563"/>
    </source>
</evidence>
<comment type="catalytic activity">
    <reaction evidence="12">
        <text>(6R)-5,10-methenyltetrahydrofolate + H2O = (6R)-10-formyltetrahydrofolate + H(+)</text>
        <dbReference type="Rhea" id="RHEA:23700"/>
        <dbReference type="ChEBI" id="CHEBI:15377"/>
        <dbReference type="ChEBI" id="CHEBI:15378"/>
        <dbReference type="ChEBI" id="CHEBI:57455"/>
        <dbReference type="ChEBI" id="CHEBI:195366"/>
        <dbReference type="EC" id="3.5.4.9"/>
    </reaction>
</comment>
<dbReference type="GO" id="GO:0004477">
    <property type="term" value="F:methenyltetrahydrofolate cyclohydrolase activity"/>
    <property type="evidence" value="ECO:0007669"/>
    <property type="project" value="UniProtKB-UniRule"/>
</dbReference>
<keyword evidence="4 12" id="KW-0028">Amino-acid biosynthesis</keyword>
<dbReference type="STRING" id="395965.Msil_1881"/>
<evidence type="ECO:0000256" key="1">
    <source>
        <dbReference type="ARBA" id="ARBA00004777"/>
    </source>
</evidence>
<sequence>MSVAQLSTPETGVLRPSSGKALLIDGKRGSEEVLAEITEQVRGLDGLQPGLAVILVGADPASQVYVGAKGKAAKACGFHSVQHDLPAESTEAEILAVIQKLNADPKIHGILLQLPLPNGADATRIIESIAPEKDVDGLHPINSGLLAIGDIERALIPCTPAGSMILLQKAAAALNFKLQGAEAVVVGRSNLVGKPIAQLLLAQNATVTIAHSRTRDLPAVVRRADVLIAAVGRPEMIKGDWIKPGAIVIDVGINRVPATDPAAKSKTRLVGDVAFAESLDTAAAITPVPGGVGPMTIAMLMSNTLKAALRISGRKSGH</sequence>
<dbReference type="AlphaFoldDB" id="B8ENP0"/>
<dbReference type="InterPro" id="IPR000672">
    <property type="entry name" value="THF_DH/CycHdrlase"/>
</dbReference>
<reference evidence="15 16" key="1">
    <citation type="journal article" date="2010" name="J. Bacteriol.">
        <title>Complete genome sequence of the aerobic facultative methanotroph Methylocella silvestris BL2.</title>
        <authorList>
            <person name="Chen Y."/>
            <person name="Crombie A."/>
            <person name="Rahman M.T."/>
            <person name="Dedysh S.N."/>
            <person name="Liesack W."/>
            <person name="Stott M.B."/>
            <person name="Alam M."/>
            <person name="Theisen A.R."/>
            <person name="Murrell J.C."/>
            <person name="Dunfield P.F."/>
        </authorList>
    </citation>
    <scope>NUCLEOTIDE SEQUENCE [LARGE SCALE GENOMIC DNA]</scope>
    <source>
        <strain evidence="16">DSM 15510 / CIP 108128 / LMG 27833 / NCIMB 13906 / BL2</strain>
    </source>
</reference>
<keyword evidence="7 12" id="KW-0521">NADP</keyword>
<feature type="domain" description="Tetrahydrofolate dehydrogenase/cyclohydrolase catalytic" evidence="13">
    <location>
        <begin position="24"/>
        <end position="136"/>
    </location>
</feature>
<dbReference type="PANTHER" id="PTHR48099:SF5">
    <property type="entry name" value="C-1-TETRAHYDROFOLATE SYNTHASE, CYTOPLASMIC"/>
    <property type="match status" value="1"/>
</dbReference>
<gene>
    <name evidence="12" type="primary">folD</name>
    <name evidence="15" type="ordered locus">Msil_1881</name>
</gene>
<comment type="catalytic activity">
    <reaction evidence="12">
        <text>(6R)-5,10-methylene-5,6,7,8-tetrahydrofolate + NADP(+) = (6R)-5,10-methenyltetrahydrofolate + NADPH</text>
        <dbReference type="Rhea" id="RHEA:22812"/>
        <dbReference type="ChEBI" id="CHEBI:15636"/>
        <dbReference type="ChEBI" id="CHEBI:57455"/>
        <dbReference type="ChEBI" id="CHEBI:57783"/>
        <dbReference type="ChEBI" id="CHEBI:58349"/>
        <dbReference type="EC" id="1.5.1.5"/>
    </reaction>
</comment>
<dbReference type="EC" id="3.5.4.9" evidence="12"/>
<keyword evidence="5 12" id="KW-0658">Purine biosynthesis</keyword>
<dbReference type="PANTHER" id="PTHR48099">
    <property type="entry name" value="C-1-TETRAHYDROFOLATE SYNTHASE, CYTOPLASMIC-RELATED"/>
    <property type="match status" value="1"/>
</dbReference>
<evidence type="ECO:0000256" key="4">
    <source>
        <dbReference type="ARBA" id="ARBA00022605"/>
    </source>
</evidence>
<organism evidence="15 16">
    <name type="scientific">Methylocella silvestris (strain DSM 15510 / CIP 108128 / LMG 27833 / NCIMB 13906 / BL2)</name>
    <dbReference type="NCBI Taxonomy" id="395965"/>
    <lineage>
        <taxon>Bacteria</taxon>
        <taxon>Pseudomonadati</taxon>
        <taxon>Pseudomonadota</taxon>
        <taxon>Alphaproteobacteria</taxon>
        <taxon>Hyphomicrobiales</taxon>
        <taxon>Beijerinckiaceae</taxon>
        <taxon>Methylocella</taxon>
    </lineage>
</organism>
<dbReference type="GO" id="GO:0004488">
    <property type="term" value="F:methylenetetrahydrofolate dehydrogenase (NADP+) activity"/>
    <property type="evidence" value="ECO:0007669"/>
    <property type="project" value="UniProtKB-UniRule"/>
</dbReference>
<dbReference type="Gene3D" id="3.40.50.10860">
    <property type="entry name" value="Leucine Dehydrogenase, chain A, domain 1"/>
    <property type="match status" value="1"/>
</dbReference>
<dbReference type="HOGENOM" id="CLU_034045_1_2_5"/>
<dbReference type="KEGG" id="msl:Msil_1881"/>
<dbReference type="Proteomes" id="UP000002257">
    <property type="component" value="Chromosome"/>
</dbReference>
<evidence type="ECO:0000256" key="8">
    <source>
        <dbReference type="ARBA" id="ARBA00023002"/>
    </source>
</evidence>
<accession>B8ENP0</accession>
<comment type="subunit">
    <text evidence="2 12">Homodimer.</text>
</comment>
<dbReference type="EMBL" id="CP001280">
    <property type="protein sequence ID" value="ACK50826.1"/>
    <property type="molecule type" value="Genomic_DNA"/>
</dbReference>
<dbReference type="PROSITE" id="PS00767">
    <property type="entry name" value="THF_DHG_CYH_2"/>
    <property type="match status" value="1"/>
</dbReference>
<dbReference type="HAMAP" id="MF_01576">
    <property type="entry name" value="THF_DHG_CYH"/>
    <property type="match status" value="1"/>
</dbReference>
<evidence type="ECO:0000313" key="15">
    <source>
        <dbReference type="EMBL" id="ACK50826.1"/>
    </source>
</evidence>
<proteinExistence type="inferred from homology"/>
<dbReference type="InterPro" id="IPR020631">
    <property type="entry name" value="THF_DH/CycHdrlase_NAD-bd_dom"/>
</dbReference>
<evidence type="ECO:0000259" key="13">
    <source>
        <dbReference type="Pfam" id="PF00763"/>
    </source>
</evidence>
<dbReference type="FunFam" id="3.40.50.10860:FF:000005">
    <property type="entry name" value="C-1-tetrahydrofolate synthase, cytoplasmic, putative"/>
    <property type="match status" value="1"/>
</dbReference>
<dbReference type="InterPro" id="IPR046346">
    <property type="entry name" value="Aminoacid_DH-like_N_sf"/>
</dbReference>
<keyword evidence="9 12" id="KW-0368">Histidine biosynthesis</keyword>
<dbReference type="CDD" id="cd01080">
    <property type="entry name" value="NAD_bind_m-THF_DH_Cyclohyd"/>
    <property type="match status" value="1"/>
</dbReference>
<dbReference type="Pfam" id="PF00763">
    <property type="entry name" value="THF_DHG_CYH"/>
    <property type="match status" value="1"/>
</dbReference>
<evidence type="ECO:0000256" key="2">
    <source>
        <dbReference type="ARBA" id="ARBA00011738"/>
    </source>
</evidence>
<evidence type="ECO:0000256" key="11">
    <source>
        <dbReference type="ARBA" id="ARBA00023268"/>
    </source>
</evidence>
<keyword evidence="16" id="KW-1185">Reference proteome</keyword>
<dbReference type="eggNOG" id="COG0190">
    <property type="taxonomic scope" value="Bacteria"/>
</dbReference>
<comment type="similarity">
    <text evidence="12">Belongs to the tetrahydrofolate dehydrogenase/cyclohydrolase family.</text>
</comment>
<dbReference type="SUPFAM" id="SSF51735">
    <property type="entry name" value="NAD(P)-binding Rossmann-fold domains"/>
    <property type="match status" value="1"/>
</dbReference>